<reference evidence="1" key="1">
    <citation type="submission" date="2022-07" db="EMBL/GenBank/DDBJ databases">
        <authorList>
            <person name="Criscuolo A."/>
        </authorList>
    </citation>
    <scope>NUCLEOTIDE SEQUENCE</scope>
    <source>
        <strain evidence="1">CIP103197</strain>
    </source>
</reference>
<dbReference type="EMBL" id="CAMAPB010000028">
    <property type="protein sequence ID" value="CAH9059619.1"/>
    <property type="molecule type" value="Genomic_DNA"/>
</dbReference>
<proteinExistence type="predicted"/>
<protein>
    <submittedName>
        <fullName evidence="1">Uncharacterized protein</fullName>
    </submittedName>
</protein>
<dbReference type="AlphaFoldDB" id="A0A9W4W071"/>
<gene>
    <name evidence="1" type="ORF">PSEHALCIP103_02097</name>
</gene>
<dbReference type="RefSeq" id="WP_262976774.1">
    <property type="nucleotide sequence ID" value="NZ_CAMAPB010000028.1"/>
</dbReference>
<keyword evidence="2" id="KW-1185">Reference proteome</keyword>
<comment type="caution">
    <text evidence="1">The sequence shown here is derived from an EMBL/GenBank/DDBJ whole genome shotgun (WGS) entry which is preliminary data.</text>
</comment>
<evidence type="ECO:0000313" key="1">
    <source>
        <dbReference type="EMBL" id="CAH9059619.1"/>
    </source>
</evidence>
<name>A0A9W4W071_PSEHA</name>
<sequence length="75" mass="8705">MSNNELTKQFHEFQLTVEEILHGMDKRITELSNKIDKLSQSDLNKGIKIDALKIEINEIKTETKHGLALAFRHMK</sequence>
<dbReference type="Proteomes" id="UP001152447">
    <property type="component" value="Unassembled WGS sequence"/>
</dbReference>
<accession>A0A9W4W071</accession>
<evidence type="ECO:0000313" key="2">
    <source>
        <dbReference type="Proteomes" id="UP001152447"/>
    </source>
</evidence>
<organism evidence="1 2">
    <name type="scientific">Pseudoalteromonas haloplanktis</name>
    <name type="common">Alteromonas haloplanktis</name>
    <dbReference type="NCBI Taxonomy" id="228"/>
    <lineage>
        <taxon>Bacteria</taxon>
        <taxon>Pseudomonadati</taxon>
        <taxon>Pseudomonadota</taxon>
        <taxon>Gammaproteobacteria</taxon>
        <taxon>Alteromonadales</taxon>
        <taxon>Pseudoalteromonadaceae</taxon>
        <taxon>Pseudoalteromonas</taxon>
    </lineage>
</organism>